<dbReference type="InterPro" id="IPR015943">
    <property type="entry name" value="WD40/YVTN_repeat-like_dom_sf"/>
</dbReference>
<dbReference type="Gene3D" id="2.130.10.10">
    <property type="entry name" value="YVTN repeat-like/Quinoprotein amine dehydrogenase"/>
    <property type="match status" value="1"/>
</dbReference>
<dbReference type="STRING" id="425264.A0A3G2SAF8"/>
<gene>
    <name evidence="1" type="primary">asa1</name>
    <name evidence="1" type="ORF">DNF11_3278</name>
</gene>
<accession>A0A3G2SAF8</accession>
<proteinExistence type="predicted"/>
<dbReference type="EMBL" id="CP033153">
    <property type="protein sequence ID" value="AYO44228.1"/>
    <property type="molecule type" value="Genomic_DNA"/>
</dbReference>
<dbReference type="OrthoDB" id="7668193at2759"/>
<name>A0A3G2SAF8_MALR7</name>
<dbReference type="AlphaFoldDB" id="A0A3G2SAF8"/>
<dbReference type="SUPFAM" id="SSF50978">
    <property type="entry name" value="WD40 repeat-like"/>
    <property type="match status" value="1"/>
</dbReference>
<protein>
    <submittedName>
        <fullName evidence="1">ASTRA-associated protein 1</fullName>
    </submittedName>
</protein>
<evidence type="ECO:0000313" key="2">
    <source>
        <dbReference type="Proteomes" id="UP000269793"/>
    </source>
</evidence>
<sequence>MLRAGTDASPTPEWIVRHHAPIPVHTVALVNHGHLLVAGDADGRVSVTTLSTYRPIVFWQAHQGAVLRADAWSGYLVTHGRDHSLRVWKMPDELGSVALSSSMAKNLPLPTMLHEMGVNALNYCAYDMCIRNEDTPTLDGWLVIPNTLESGWIDLYHVPSQQRIIESLGRQADIRSGTERPAIVMALQICILRDILWIVAGYEDGVLQAWTIPVSTMEPTLVWTHKSHTESIMALTN</sequence>
<organism evidence="1 2">
    <name type="scientific">Malassezia restricta (strain ATCC 96810 / NBRC 103918 / CBS 7877)</name>
    <name type="common">Seborrheic dermatitis infection agent</name>
    <dbReference type="NCBI Taxonomy" id="425264"/>
    <lineage>
        <taxon>Eukaryota</taxon>
        <taxon>Fungi</taxon>
        <taxon>Dikarya</taxon>
        <taxon>Basidiomycota</taxon>
        <taxon>Ustilaginomycotina</taxon>
        <taxon>Malasseziomycetes</taxon>
        <taxon>Malasseziales</taxon>
        <taxon>Malasseziaceae</taxon>
        <taxon>Malassezia</taxon>
    </lineage>
</organism>
<dbReference type="InterPro" id="IPR036322">
    <property type="entry name" value="WD40_repeat_dom_sf"/>
</dbReference>
<keyword evidence="2" id="KW-1185">Reference proteome</keyword>
<dbReference type="VEuPathDB" id="FungiDB:DNF11_3278"/>
<dbReference type="Proteomes" id="UP000269793">
    <property type="component" value="Chromosome VI"/>
</dbReference>
<reference evidence="1 2" key="1">
    <citation type="submission" date="2018-10" db="EMBL/GenBank/DDBJ databases">
        <title>Complete genome sequence of Malassezia restricta CBS 7877.</title>
        <authorList>
            <person name="Morand S.C."/>
            <person name="Bertignac M."/>
            <person name="Iltis A."/>
            <person name="Kolder I."/>
            <person name="Pirovano W."/>
            <person name="Jourdain R."/>
            <person name="Clavaud C."/>
        </authorList>
    </citation>
    <scope>NUCLEOTIDE SEQUENCE [LARGE SCALE GENOMIC DNA]</scope>
    <source>
        <strain evidence="1 2">CBS 7877</strain>
    </source>
</reference>
<evidence type="ECO:0000313" key="1">
    <source>
        <dbReference type="EMBL" id="AYO44228.1"/>
    </source>
</evidence>